<dbReference type="GO" id="GO:0002758">
    <property type="term" value="P:innate immune response-activating signaling pathway"/>
    <property type="evidence" value="ECO:0007669"/>
    <property type="project" value="UniProtKB-ARBA"/>
</dbReference>
<dbReference type="Gramene" id="PAN22563">
    <property type="protein sequence ID" value="PAN22563"/>
    <property type="gene ID" value="PAHAL_4G027200"/>
</dbReference>
<dbReference type="InterPro" id="IPR044974">
    <property type="entry name" value="Disease_R_plants"/>
</dbReference>
<dbReference type="Pfam" id="PF23598">
    <property type="entry name" value="LRR_14"/>
    <property type="match status" value="1"/>
</dbReference>
<dbReference type="InterPro" id="IPR002182">
    <property type="entry name" value="NB-ARC"/>
</dbReference>
<dbReference type="PRINTS" id="PR00364">
    <property type="entry name" value="DISEASERSIST"/>
</dbReference>
<protein>
    <submittedName>
        <fullName evidence="6">Uncharacterized protein</fullName>
    </submittedName>
</protein>
<reference evidence="6" key="1">
    <citation type="submission" date="2018-04" db="EMBL/GenBank/DDBJ databases">
        <title>WGS assembly of Panicum hallii.</title>
        <authorList>
            <person name="Lovell J."/>
            <person name="Jenkins J."/>
            <person name="Lowry D."/>
            <person name="Mamidi S."/>
            <person name="Sreedasyam A."/>
            <person name="Weng X."/>
            <person name="Barry K."/>
            <person name="Bonette J."/>
            <person name="Campitelli B."/>
            <person name="Daum C."/>
            <person name="Gordon S."/>
            <person name="Gould B."/>
            <person name="Lipzen A."/>
            <person name="Macqueen A."/>
            <person name="Palacio-Mejia J."/>
            <person name="Plott C."/>
            <person name="Shakirov E."/>
            <person name="Shu S."/>
            <person name="Yoshinaga Y."/>
            <person name="Zane M."/>
            <person name="Rokhsar D."/>
            <person name="Grimwood J."/>
            <person name="Schmutz J."/>
            <person name="Juenger T."/>
        </authorList>
    </citation>
    <scope>NUCLEOTIDE SEQUENCE [LARGE SCALE GENOMIC DNA]</scope>
    <source>
        <strain evidence="6">FIL2</strain>
    </source>
</reference>
<dbReference type="Pfam" id="PF23559">
    <property type="entry name" value="WHD_DRP"/>
    <property type="match status" value="1"/>
</dbReference>
<dbReference type="GO" id="GO:0042742">
    <property type="term" value="P:defense response to bacterium"/>
    <property type="evidence" value="ECO:0007669"/>
    <property type="project" value="UniProtKB-ARBA"/>
</dbReference>
<accession>A0A2S3HGN5</accession>
<dbReference type="Gene3D" id="3.40.50.300">
    <property type="entry name" value="P-loop containing nucleotide triphosphate hydrolases"/>
    <property type="match status" value="1"/>
</dbReference>
<dbReference type="InterPro" id="IPR055414">
    <property type="entry name" value="LRR_R13L4/SHOC2-like"/>
</dbReference>
<evidence type="ECO:0000256" key="2">
    <source>
        <dbReference type="ARBA" id="ARBA00022821"/>
    </source>
</evidence>
<keyword evidence="2" id="KW-0611">Plant defense</keyword>
<dbReference type="InterPro" id="IPR027417">
    <property type="entry name" value="P-loop_NTPase"/>
</dbReference>
<name>A0A2S3HGN5_9POAL</name>
<evidence type="ECO:0000259" key="3">
    <source>
        <dbReference type="Pfam" id="PF00931"/>
    </source>
</evidence>
<dbReference type="SUPFAM" id="SSF52540">
    <property type="entry name" value="P-loop containing nucleoside triphosphate hydrolases"/>
    <property type="match status" value="1"/>
</dbReference>
<feature type="domain" description="Disease resistance protein winged helix" evidence="4">
    <location>
        <begin position="392"/>
        <end position="463"/>
    </location>
</feature>
<dbReference type="FunFam" id="1.10.10.10:FF:000322">
    <property type="entry name" value="Probable disease resistance protein At1g63360"/>
    <property type="match status" value="1"/>
</dbReference>
<dbReference type="AlphaFoldDB" id="A0A2S3HGN5"/>
<dbReference type="Gene3D" id="1.10.8.430">
    <property type="entry name" value="Helical domain of apoptotic protease-activating factors"/>
    <property type="match status" value="1"/>
</dbReference>
<proteinExistence type="predicted"/>
<dbReference type="InterPro" id="IPR036388">
    <property type="entry name" value="WH-like_DNA-bd_sf"/>
</dbReference>
<feature type="domain" description="NB-ARC" evidence="3">
    <location>
        <begin position="147"/>
        <end position="302"/>
    </location>
</feature>
<dbReference type="PANTHER" id="PTHR23155">
    <property type="entry name" value="DISEASE RESISTANCE PROTEIN RP"/>
    <property type="match status" value="1"/>
</dbReference>
<dbReference type="Pfam" id="PF00931">
    <property type="entry name" value="NB-ARC"/>
    <property type="match status" value="1"/>
</dbReference>
<dbReference type="GO" id="GO:0009626">
    <property type="term" value="P:plant-type hypersensitive response"/>
    <property type="evidence" value="ECO:0007669"/>
    <property type="project" value="UniProtKB-ARBA"/>
</dbReference>
<dbReference type="EMBL" id="CM008049">
    <property type="protein sequence ID" value="PAN22563.2"/>
    <property type="molecule type" value="Genomic_DNA"/>
</dbReference>
<dbReference type="InterPro" id="IPR058922">
    <property type="entry name" value="WHD_DRP"/>
</dbReference>
<sequence>MADALFVVLRKVGLFLGEGALERIGTEIIEGELSILQAFISQVSAHKDDIIDEYAYLSAQAMDTSSFFKRKFHQIKNFTSWQKLPIQISQVEARIQRLAEIRNRYGISVVEEDKGSKLQQPNQLRMSDSAYLTDNSEIVGNVDEIAILTQWLLEEKQERTIIAILGMGGLGKTTVTSSVYKNQKIRRTFDSEELLREIINQLIDQRTSMTSGVVTMSHVRLVEAIQSYLQDKKYMIVLDDVWDKDAWLFLNYAFARNNCGSKVLITTRRKDMSSLAADSYVIALRTLRYAEAWELFCEKAFRLSTNNVCPENLTSWAKKIVARCQELPLAIVTIGSILSYRELEEHAWKFFYNQLSWQLANNPELNWISTVLNLSLNDLPSYLRSCFLYCSLYPEDYKIKRKLISKLWIAEGFVEERGDGTTMEEVAEYYLRELTQRSLLQVTERNECGRPRTFLMHDLVRDVTSIIAKREKFGIGYGDGTTHVAHEARRLSIQRGARSLHSLASTRLRSFILFDAGVPSSWIYDISSRLLRVLCLRFADIEEVPGVVTELYNLRYLDFSHTKLKKIPASFRKLVNLQVLDLRFSSVEELPVEITMLTNLRHLYVFTVHDLQERSLNCFSATKLPGNICYLKNLQALYTISANKKLVSQLGNLTLMRSLAIMEVHQSYTAELWNSLTEMPNLRRLFISACDVNEILDLNTLKPLPNLTFFWLAGKLEGGVLPSIFSEKLMQLKLDWSGLKKDPISSFSYAGEQLSFCTRWFPKLKSLQLADMDRLNWIEIEDGTMMNLHRLELAGLRNLKVVPVGIKYLKTLHQVFLTEMSNEFIDRLQGSDHHIVQRIPDIHNFDSSDSQAVNADLLILQVNNFIFLPYLAKKFGPGAMNYASTKRGSSGS</sequence>
<dbReference type="InterPro" id="IPR032675">
    <property type="entry name" value="LRR_dom_sf"/>
</dbReference>
<dbReference type="InterPro" id="IPR042197">
    <property type="entry name" value="Apaf_helical"/>
</dbReference>
<gene>
    <name evidence="6" type="ORF">PAHAL_4G027200</name>
</gene>
<evidence type="ECO:0000256" key="1">
    <source>
        <dbReference type="ARBA" id="ARBA00022737"/>
    </source>
</evidence>
<dbReference type="GO" id="GO:0043531">
    <property type="term" value="F:ADP binding"/>
    <property type="evidence" value="ECO:0007669"/>
    <property type="project" value="InterPro"/>
</dbReference>
<evidence type="ECO:0000259" key="5">
    <source>
        <dbReference type="Pfam" id="PF23598"/>
    </source>
</evidence>
<feature type="domain" description="Disease resistance R13L4/SHOC-2-like LRR" evidence="5">
    <location>
        <begin position="508"/>
        <end position="732"/>
    </location>
</feature>
<keyword evidence="1" id="KW-0677">Repeat</keyword>
<dbReference type="Gene3D" id="3.80.10.10">
    <property type="entry name" value="Ribonuclease Inhibitor"/>
    <property type="match status" value="1"/>
</dbReference>
<dbReference type="SUPFAM" id="SSF52058">
    <property type="entry name" value="L domain-like"/>
    <property type="match status" value="1"/>
</dbReference>
<dbReference type="Gene3D" id="1.10.10.10">
    <property type="entry name" value="Winged helix-like DNA-binding domain superfamily/Winged helix DNA-binding domain"/>
    <property type="match status" value="1"/>
</dbReference>
<dbReference type="Proteomes" id="UP000243499">
    <property type="component" value="Chromosome 4"/>
</dbReference>
<evidence type="ECO:0000259" key="4">
    <source>
        <dbReference type="Pfam" id="PF23559"/>
    </source>
</evidence>
<dbReference type="PANTHER" id="PTHR23155:SF1182">
    <property type="entry name" value="OS07G0186500 PROTEIN"/>
    <property type="match status" value="1"/>
</dbReference>
<organism evidence="6">
    <name type="scientific">Panicum hallii</name>
    <dbReference type="NCBI Taxonomy" id="206008"/>
    <lineage>
        <taxon>Eukaryota</taxon>
        <taxon>Viridiplantae</taxon>
        <taxon>Streptophyta</taxon>
        <taxon>Embryophyta</taxon>
        <taxon>Tracheophyta</taxon>
        <taxon>Spermatophyta</taxon>
        <taxon>Magnoliopsida</taxon>
        <taxon>Liliopsida</taxon>
        <taxon>Poales</taxon>
        <taxon>Poaceae</taxon>
        <taxon>PACMAD clade</taxon>
        <taxon>Panicoideae</taxon>
        <taxon>Panicodae</taxon>
        <taxon>Paniceae</taxon>
        <taxon>Panicinae</taxon>
        <taxon>Panicum</taxon>
        <taxon>Panicum sect. Panicum</taxon>
    </lineage>
</organism>
<evidence type="ECO:0000313" key="6">
    <source>
        <dbReference type="EMBL" id="PAN22563.2"/>
    </source>
</evidence>